<feature type="domain" description="Endonuclease/exonuclease/phosphatase" evidence="3">
    <location>
        <begin position="36"/>
        <end position="328"/>
    </location>
</feature>
<comment type="caution">
    <text evidence="4">The sequence shown here is derived from an EMBL/GenBank/DDBJ whole genome shotgun (WGS) entry which is preliminary data.</text>
</comment>
<sequence>MGEPRHKASSGKLVRIFEDLRPPSNPERSASKFTVLQWNVLADGLAQFGDFEKADKAALSWEARAPLLLAEVLEADADLVFLQECNRYSDFFEPELRVRGYAGCFWPKPCSPAEQYGFPCDGCAIFYRRERLEAVSKANGRPFESKDGSSSKQGSLQVLLRERRSGCLLLAACCHLKAKESGENDVVRESQAAQLMERLAAAAGAACGLATPSCNGAGPAAPLVLLGGDFNTTPSAASCRVVAEHPLSLSSLWAEHAQPCSKADGACAGAGEPFTTWKFRPGEESRRISDYIWFSRDARLAPVRRWRALTPGEIGLAGLPTSRYPSDHVALCVVFELLA</sequence>
<dbReference type="Proteomes" id="UP001445335">
    <property type="component" value="Unassembled WGS sequence"/>
</dbReference>
<keyword evidence="2" id="KW-0378">Hydrolase</keyword>
<dbReference type="SUPFAM" id="SSF56219">
    <property type="entry name" value="DNase I-like"/>
    <property type="match status" value="1"/>
</dbReference>
<accession>A0AAW1SFG4</accession>
<keyword evidence="5" id="KW-1185">Reference proteome</keyword>
<dbReference type="Gene3D" id="3.60.10.10">
    <property type="entry name" value="Endonuclease/exonuclease/phosphatase"/>
    <property type="match status" value="1"/>
</dbReference>
<name>A0AAW1SFG4_9CHLO</name>
<dbReference type="InterPro" id="IPR050410">
    <property type="entry name" value="CCR4/nocturin_mRNA_transcr"/>
</dbReference>
<gene>
    <name evidence="4" type="ORF">WJX81_007520</name>
</gene>
<dbReference type="EMBL" id="JALJOU010000004">
    <property type="protein sequence ID" value="KAK9844188.1"/>
    <property type="molecule type" value="Genomic_DNA"/>
</dbReference>
<protein>
    <recommendedName>
        <fullName evidence="3">Endonuclease/exonuclease/phosphatase domain-containing protein</fullName>
    </recommendedName>
</protein>
<organism evidence="4 5">
    <name type="scientific">Elliptochloris bilobata</name>
    <dbReference type="NCBI Taxonomy" id="381761"/>
    <lineage>
        <taxon>Eukaryota</taxon>
        <taxon>Viridiplantae</taxon>
        <taxon>Chlorophyta</taxon>
        <taxon>core chlorophytes</taxon>
        <taxon>Trebouxiophyceae</taxon>
        <taxon>Trebouxiophyceae incertae sedis</taxon>
        <taxon>Elliptochloris clade</taxon>
        <taxon>Elliptochloris</taxon>
    </lineage>
</organism>
<dbReference type="InterPro" id="IPR036691">
    <property type="entry name" value="Endo/exonu/phosph_ase_sf"/>
</dbReference>
<proteinExistence type="inferred from homology"/>
<dbReference type="PANTHER" id="PTHR12121">
    <property type="entry name" value="CARBON CATABOLITE REPRESSOR PROTEIN 4"/>
    <property type="match status" value="1"/>
</dbReference>
<evidence type="ECO:0000256" key="2">
    <source>
        <dbReference type="ARBA" id="ARBA00022801"/>
    </source>
</evidence>
<evidence type="ECO:0000256" key="1">
    <source>
        <dbReference type="ARBA" id="ARBA00010774"/>
    </source>
</evidence>
<evidence type="ECO:0000259" key="3">
    <source>
        <dbReference type="Pfam" id="PF03372"/>
    </source>
</evidence>
<evidence type="ECO:0000313" key="5">
    <source>
        <dbReference type="Proteomes" id="UP001445335"/>
    </source>
</evidence>
<dbReference type="GO" id="GO:0000175">
    <property type="term" value="F:3'-5'-RNA exonuclease activity"/>
    <property type="evidence" value="ECO:0007669"/>
    <property type="project" value="TreeGrafter"/>
</dbReference>
<evidence type="ECO:0000313" key="4">
    <source>
        <dbReference type="EMBL" id="KAK9844188.1"/>
    </source>
</evidence>
<dbReference type="InterPro" id="IPR005135">
    <property type="entry name" value="Endo/exonuclease/phosphatase"/>
</dbReference>
<dbReference type="PANTHER" id="PTHR12121:SF45">
    <property type="entry name" value="NOCTURNIN"/>
    <property type="match status" value="1"/>
</dbReference>
<dbReference type="GO" id="GO:0006139">
    <property type="term" value="P:nucleobase-containing compound metabolic process"/>
    <property type="evidence" value="ECO:0007669"/>
    <property type="project" value="UniProtKB-ARBA"/>
</dbReference>
<dbReference type="Pfam" id="PF03372">
    <property type="entry name" value="Exo_endo_phos"/>
    <property type="match status" value="1"/>
</dbReference>
<dbReference type="AlphaFoldDB" id="A0AAW1SFG4"/>
<comment type="similarity">
    <text evidence="1">Belongs to the CCR4/nocturin family.</text>
</comment>
<reference evidence="4 5" key="1">
    <citation type="journal article" date="2024" name="Nat. Commun.">
        <title>Phylogenomics reveals the evolutionary origins of lichenization in chlorophyte algae.</title>
        <authorList>
            <person name="Puginier C."/>
            <person name="Libourel C."/>
            <person name="Otte J."/>
            <person name="Skaloud P."/>
            <person name="Haon M."/>
            <person name="Grisel S."/>
            <person name="Petersen M."/>
            <person name="Berrin J.G."/>
            <person name="Delaux P.M."/>
            <person name="Dal Grande F."/>
            <person name="Keller J."/>
        </authorList>
    </citation>
    <scope>NUCLEOTIDE SEQUENCE [LARGE SCALE GENOMIC DNA]</scope>
    <source>
        <strain evidence="4 5">SAG 245.80</strain>
    </source>
</reference>